<dbReference type="HOGENOM" id="CLU_1765471_0_0_6"/>
<dbReference type="Proteomes" id="UP000000238">
    <property type="component" value="Chromosome"/>
</dbReference>
<keyword evidence="2" id="KW-1185">Reference proteome</keyword>
<dbReference type="AlphaFoldDB" id="Q2SHG1"/>
<reference evidence="1 2" key="1">
    <citation type="journal article" date="2005" name="Nucleic Acids Res.">
        <title>Genomic blueprint of Hahella chejuensis, a marine microbe producing an algicidal agent.</title>
        <authorList>
            <person name="Jeong H."/>
            <person name="Yim J.H."/>
            <person name="Lee C."/>
            <person name="Choi S.-H."/>
            <person name="Park Y.K."/>
            <person name="Yoon S.H."/>
            <person name="Hur C.-G."/>
            <person name="Kang H.-Y."/>
            <person name="Kim D."/>
            <person name="Lee H.H."/>
            <person name="Park K.H."/>
            <person name="Park S.-H."/>
            <person name="Park H.-S."/>
            <person name="Lee H.K."/>
            <person name="Oh T.K."/>
            <person name="Kim J.F."/>
        </authorList>
    </citation>
    <scope>NUCLEOTIDE SEQUENCE [LARGE SCALE GENOMIC DNA]</scope>
    <source>
        <strain evidence="1 2">KCTC 2396</strain>
    </source>
</reference>
<protein>
    <submittedName>
        <fullName evidence="1">Uncharacterized protein</fullName>
    </submittedName>
</protein>
<name>Q2SHG1_HAHCH</name>
<evidence type="ECO:0000313" key="2">
    <source>
        <dbReference type="Proteomes" id="UP000000238"/>
    </source>
</evidence>
<dbReference type="STRING" id="349521.HCH_03150"/>
<gene>
    <name evidence="1" type="ordered locus">HCH_03150</name>
</gene>
<evidence type="ECO:0000313" key="1">
    <source>
        <dbReference type="EMBL" id="ABC29913.1"/>
    </source>
</evidence>
<sequence>MTVHFCVAVRILRRASAVYSGQHYNFSRMCDAEVEGELPLYINYSTLTAGIQDLNATMSRPQENASRLGAILDISIGRIVEDSGKRHEFSIAKKAVEIRRLYDIASRNSEVSQMQRFVEERLQEDSYPKNSLFKKWAMQYFQLYQAH</sequence>
<accession>Q2SHG1</accession>
<proteinExistence type="predicted"/>
<dbReference type="EMBL" id="CP000155">
    <property type="protein sequence ID" value="ABC29913.1"/>
    <property type="molecule type" value="Genomic_DNA"/>
</dbReference>
<organism evidence="1 2">
    <name type="scientific">Hahella chejuensis (strain KCTC 2396)</name>
    <dbReference type="NCBI Taxonomy" id="349521"/>
    <lineage>
        <taxon>Bacteria</taxon>
        <taxon>Pseudomonadati</taxon>
        <taxon>Pseudomonadota</taxon>
        <taxon>Gammaproteobacteria</taxon>
        <taxon>Oceanospirillales</taxon>
        <taxon>Hahellaceae</taxon>
        <taxon>Hahella</taxon>
    </lineage>
</organism>
<dbReference type="KEGG" id="hch:HCH_03150"/>